<dbReference type="InterPro" id="IPR006311">
    <property type="entry name" value="TAT_signal"/>
</dbReference>
<feature type="chain" id="PRO_5046514115" evidence="1">
    <location>
        <begin position="25"/>
        <end position="173"/>
    </location>
</feature>
<dbReference type="PROSITE" id="PS51318">
    <property type="entry name" value="TAT"/>
    <property type="match status" value="1"/>
</dbReference>
<accession>A0ABV1P0R8</accession>
<keyword evidence="4" id="KW-1185">Reference proteome</keyword>
<protein>
    <submittedName>
        <fullName evidence="3">DUF4232 domain-containing protein</fullName>
    </submittedName>
</protein>
<keyword evidence="1" id="KW-0732">Signal</keyword>
<sequence length="173" mass="18080">MTTPRSSFRLVLAAALAAGTVVLAGPAGASPAPAVRTCGNTDLTASYRGGEGAAGHTYGRIRFTNTSDRSCRVGGFGGLSYVGGGDGTQVGAAADRTGKTTPAVTLRPGQRVVSRVDELDAGNFPRKQCRPTAVDGFRVYVPDATRSQFVEHATTGCRDDEVHLLSHRSFRRP</sequence>
<reference evidence="3 4" key="1">
    <citation type="submission" date="2024-02" db="EMBL/GenBank/DDBJ databases">
        <title>Full genome sequence of Nocardioides kribbensis.</title>
        <authorList>
            <person name="Poletto B.L."/>
            <person name="Silva G."/>
            <person name="Galante D."/>
            <person name="Campos K.R."/>
            <person name="Santos M.B.N."/>
            <person name="Sacchi C.T."/>
        </authorList>
    </citation>
    <scope>NUCLEOTIDE SEQUENCE [LARGE SCALE GENOMIC DNA]</scope>
    <source>
        <strain evidence="3 4">O4R</strain>
    </source>
</reference>
<organism evidence="3 4">
    <name type="scientific">Nocardioides kribbensis</name>
    <dbReference type="NCBI Taxonomy" id="305517"/>
    <lineage>
        <taxon>Bacteria</taxon>
        <taxon>Bacillati</taxon>
        <taxon>Actinomycetota</taxon>
        <taxon>Actinomycetes</taxon>
        <taxon>Propionibacteriales</taxon>
        <taxon>Nocardioidaceae</taxon>
        <taxon>Nocardioides</taxon>
    </lineage>
</organism>
<feature type="signal peptide" evidence="1">
    <location>
        <begin position="1"/>
        <end position="24"/>
    </location>
</feature>
<gene>
    <name evidence="3" type="ORF">V6R90_13735</name>
</gene>
<dbReference type="InterPro" id="IPR025326">
    <property type="entry name" value="DUF4232"/>
</dbReference>
<dbReference type="Pfam" id="PF14016">
    <property type="entry name" value="DUF4232"/>
    <property type="match status" value="1"/>
</dbReference>
<evidence type="ECO:0000313" key="3">
    <source>
        <dbReference type="EMBL" id="MEQ7848343.1"/>
    </source>
</evidence>
<dbReference type="EMBL" id="JBEGDP010000016">
    <property type="protein sequence ID" value="MEQ7848343.1"/>
    <property type="molecule type" value="Genomic_DNA"/>
</dbReference>
<feature type="domain" description="DUF4232" evidence="2">
    <location>
        <begin position="38"/>
        <end position="160"/>
    </location>
</feature>
<dbReference type="RefSeq" id="WP_349804995.1">
    <property type="nucleotide sequence ID" value="NZ_JBEGDP010000016.1"/>
</dbReference>
<dbReference type="Proteomes" id="UP001482520">
    <property type="component" value="Unassembled WGS sequence"/>
</dbReference>
<evidence type="ECO:0000313" key="4">
    <source>
        <dbReference type="Proteomes" id="UP001482520"/>
    </source>
</evidence>
<comment type="caution">
    <text evidence="3">The sequence shown here is derived from an EMBL/GenBank/DDBJ whole genome shotgun (WGS) entry which is preliminary data.</text>
</comment>
<evidence type="ECO:0000256" key="1">
    <source>
        <dbReference type="SAM" id="SignalP"/>
    </source>
</evidence>
<name>A0ABV1P0R8_9ACTN</name>
<proteinExistence type="predicted"/>
<evidence type="ECO:0000259" key="2">
    <source>
        <dbReference type="Pfam" id="PF14016"/>
    </source>
</evidence>